<dbReference type="RefSeq" id="WP_056946379.1">
    <property type="nucleotide sequence ID" value="NZ_AZEE01000004.1"/>
</dbReference>
<name>A0A0R1M7M8_9LACO</name>
<dbReference type="Proteomes" id="UP000051160">
    <property type="component" value="Unassembled WGS sequence"/>
</dbReference>
<dbReference type="AlphaFoldDB" id="A0A0R1M7M8"/>
<dbReference type="EMBL" id="AZEE01000004">
    <property type="protein sequence ID" value="KRK99671.1"/>
    <property type="molecule type" value="Genomic_DNA"/>
</dbReference>
<reference evidence="2 3" key="1">
    <citation type="journal article" date="2015" name="Genome Announc.">
        <title>Expanding the biotechnology potential of lactobacilli through comparative genomics of 213 strains and associated genera.</title>
        <authorList>
            <person name="Sun Z."/>
            <person name="Harris H.M."/>
            <person name="McCann A."/>
            <person name="Guo C."/>
            <person name="Argimon S."/>
            <person name="Zhang W."/>
            <person name="Yang X."/>
            <person name="Jeffery I.B."/>
            <person name="Cooney J.C."/>
            <person name="Kagawa T.F."/>
            <person name="Liu W."/>
            <person name="Song Y."/>
            <person name="Salvetti E."/>
            <person name="Wrobel A."/>
            <person name="Rasinkangas P."/>
            <person name="Parkhill J."/>
            <person name="Rea M.C."/>
            <person name="O'Sullivan O."/>
            <person name="Ritari J."/>
            <person name="Douillard F.P."/>
            <person name="Paul Ross R."/>
            <person name="Yang R."/>
            <person name="Briner A.E."/>
            <person name="Felis G.E."/>
            <person name="de Vos W.M."/>
            <person name="Barrangou R."/>
            <person name="Klaenhammer T.R."/>
            <person name="Caufield P.W."/>
            <person name="Cui Y."/>
            <person name="Zhang H."/>
            <person name="O'Toole P.W."/>
        </authorList>
    </citation>
    <scope>NUCLEOTIDE SEQUENCE [LARGE SCALE GENOMIC DNA]</scope>
    <source>
        <strain evidence="2 3">DSM 19909</strain>
    </source>
</reference>
<comment type="caution">
    <text evidence="2">The sequence shown here is derived from an EMBL/GenBank/DDBJ whole genome shotgun (WGS) entry which is preliminary data.</text>
</comment>
<keyword evidence="3" id="KW-1185">Reference proteome</keyword>
<organism evidence="2 3">
    <name type="scientific">Secundilactobacillus odoratitofui DSM 19909 = JCM 15043</name>
    <dbReference type="NCBI Taxonomy" id="1423776"/>
    <lineage>
        <taxon>Bacteria</taxon>
        <taxon>Bacillati</taxon>
        <taxon>Bacillota</taxon>
        <taxon>Bacilli</taxon>
        <taxon>Lactobacillales</taxon>
        <taxon>Lactobacillaceae</taxon>
        <taxon>Secundilactobacillus</taxon>
    </lineage>
</organism>
<gene>
    <name evidence="2" type="ORF">FD04_GL002447</name>
</gene>
<sequence>MAKKTATVDLSQLRDFADQRIEFIQANPWLIPAGLAIEMIPLALLIHGHAKASIYKKKLQIEREKTKQLTIKAHSGHGHCHHHNHPKHKGHQHFSPAVPKQLLKKG</sequence>
<proteinExistence type="predicted"/>
<evidence type="ECO:0000256" key="1">
    <source>
        <dbReference type="SAM" id="MobiDB-lite"/>
    </source>
</evidence>
<dbReference type="OrthoDB" id="2298693at2"/>
<evidence type="ECO:0000313" key="3">
    <source>
        <dbReference type="Proteomes" id="UP000051160"/>
    </source>
</evidence>
<evidence type="ECO:0000313" key="2">
    <source>
        <dbReference type="EMBL" id="KRK99671.1"/>
    </source>
</evidence>
<feature type="compositionally biased region" description="Basic residues" evidence="1">
    <location>
        <begin position="74"/>
        <end position="92"/>
    </location>
</feature>
<feature type="region of interest" description="Disordered" evidence="1">
    <location>
        <begin position="73"/>
        <end position="106"/>
    </location>
</feature>
<accession>A0A0R1M7M8</accession>
<evidence type="ECO:0008006" key="4">
    <source>
        <dbReference type="Google" id="ProtNLM"/>
    </source>
</evidence>
<protein>
    <recommendedName>
        <fullName evidence="4">Transposase</fullName>
    </recommendedName>
</protein>
<dbReference type="PATRIC" id="fig|1423776.4.peg.2483"/>